<protein>
    <recommendedName>
        <fullName evidence="3">Glycosyltransferase family 8 protein</fullName>
    </recommendedName>
</protein>
<dbReference type="Pfam" id="PF01501">
    <property type="entry name" value="Glyco_transf_8"/>
    <property type="match status" value="1"/>
</dbReference>
<dbReference type="InterPro" id="IPR029044">
    <property type="entry name" value="Nucleotide-diphossugar_trans"/>
</dbReference>
<dbReference type="Proteomes" id="UP000886845">
    <property type="component" value="Unassembled WGS sequence"/>
</dbReference>
<evidence type="ECO:0008006" key="3">
    <source>
        <dbReference type="Google" id="ProtNLM"/>
    </source>
</evidence>
<accession>A0A9D1NNL6</accession>
<dbReference type="EMBL" id="DVOR01000245">
    <property type="protein sequence ID" value="HIV10006.1"/>
    <property type="molecule type" value="Genomic_DNA"/>
</dbReference>
<proteinExistence type="predicted"/>
<dbReference type="AlphaFoldDB" id="A0A9D1NNL6"/>
<gene>
    <name evidence="1" type="ORF">IAC79_07830</name>
</gene>
<dbReference type="InterPro" id="IPR002495">
    <property type="entry name" value="Glyco_trans_8"/>
</dbReference>
<evidence type="ECO:0000313" key="1">
    <source>
        <dbReference type="EMBL" id="HIV10006.1"/>
    </source>
</evidence>
<dbReference type="SUPFAM" id="SSF53448">
    <property type="entry name" value="Nucleotide-diphospho-sugar transferases"/>
    <property type="match status" value="1"/>
</dbReference>
<sequence length="339" mass="39273">MAMKISTPPHVDNLHLVYATDKGYLFISAVSAASAARLASAPERLFIHLLDCGLDDADWERFCTLVHKGDSRVTLRRHVIDMDRFAGFKSWHGSLGTYARLFLPELLLDVPWCLYVDGDTLFTDDPFRALAFCADNLAIVGPEDRCSPQSRAWFAEKGFQKDLSHYFCAGFILINLDWFRAHDGIRWCMDFLTEHPDTPFPDQDALNLFCEGYIGLFSKPWGVLSERLYEADFPALIHYVVDLPTRMRFRTRDGFRDVTAVWVKFVRVVLGMNVTESCHIPQWKWLFGRAYNHFLRLIITVLAHTPFGKRWPRMAEFQGLFLPRAVRRKLLSKGFWKKR</sequence>
<name>A0A9D1NNL6_9BACT</name>
<dbReference type="Gene3D" id="3.90.550.10">
    <property type="entry name" value="Spore Coat Polysaccharide Biosynthesis Protein SpsA, Chain A"/>
    <property type="match status" value="1"/>
</dbReference>
<reference evidence="1" key="1">
    <citation type="submission" date="2020-10" db="EMBL/GenBank/DDBJ databases">
        <authorList>
            <person name="Gilroy R."/>
        </authorList>
    </citation>
    <scope>NUCLEOTIDE SEQUENCE</scope>
    <source>
        <strain evidence="1">35461</strain>
    </source>
</reference>
<comment type="caution">
    <text evidence="1">The sequence shown here is derived from an EMBL/GenBank/DDBJ whole genome shotgun (WGS) entry which is preliminary data.</text>
</comment>
<organism evidence="1 2">
    <name type="scientific">Candidatus Spyradenecus faecavium</name>
    <dbReference type="NCBI Taxonomy" id="2840947"/>
    <lineage>
        <taxon>Bacteria</taxon>
        <taxon>Pseudomonadati</taxon>
        <taxon>Lentisphaerota</taxon>
        <taxon>Lentisphaeria</taxon>
        <taxon>Lentisphaerales</taxon>
        <taxon>Lentisphaeraceae</taxon>
        <taxon>Lentisphaeraceae incertae sedis</taxon>
        <taxon>Candidatus Spyradenecus</taxon>
    </lineage>
</organism>
<evidence type="ECO:0000313" key="2">
    <source>
        <dbReference type="Proteomes" id="UP000886845"/>
    </source>
</evidence>
<dbReference type="GO" id="GO:0016757">
    <property type="term" value="F:glycosyltransferase activity"/>
    <property type="evidence" value="ECO:0007669"/>
    <property type="project" value="InterPro"/>
</dbReference>
<reference evidence="1" key="2">
    <citation type="journal article" date="2021" name="PeerJ">
        <title>Extensive microbial diversity within the chicken gut microbiome revealed by metagenomics and culture.</title>
        <authorList>
            <person name="Gilroy R."/>
            <person name="Ravi A."/>
            <person name="Getino M."/>
            <person name="Pursley I."/>
            <person name="Horton D.L."/>
            <person name="Alikhan N.F."/>
            <person name="Baker D."/>
            <person name="Gharbi K."/>
            <person name="Hall N."/>
            <person name="Watson M."/>
            <person name="Adriaenssens E.M."/>
            <person name="Foster-Nyarko E."/>
            <person name="Jarju S."/>
            <person name="Secka A."/>
            <person name="Antonio M."/>
            <person name="Oren A."/>
            <person name="Chaudhuri R.R."/>
            <person name="La Ragione R."/>
            <person name="Hildebrand F."/>
            <person name="Pallen M.J."/>
        </authorList>
    </citation>
    <scope>NUCLEOTIDE SEQUENCE</scope>
    <source>
        <strain evidence="1">35461</strain>
    </source>
</reference>